<reference evidence="1" key="1">
    <citation type="submission" date="2022-05" db="EMBL/GenBank/DDBJ databases">
        <title>A methanotrophic Mycobacterium dominates a cave microbial ecosystem.</title>
        <authorList>
            <person name="Van Spanning R.J.M."/>
            <person name="Guan Q."/>
            <person name="Melkonian C."/>
            <person name="Gallant J."/>
            <person name="Polerecky L."/>
            <person name="Flot J.-F."/>
            <person name="Brandt B.W."/>
            <person name="Braster M."/>
            <person name="Iturbe Espinoza P."/>
            <person name="Aerts J."/>
            <person name="Meima-Franke M."/>
            <person name="Piersma S.R."/>
            <person name="Bunduc C."/>
            <person name="Ummels R."/>
            <person name="Pain A."/>
            <person name="Fleming E.J."/>
            <person name="van der Wel N."/>
            <person name="Gherman V.D."/>
            <person name="Sarbu S.M."/>
            <person name="Bodelier P.L.E."/>
            <person name="Bitter W."/>
        </authorList>
    </citation>
    <scope>NUCLEOTIDE SEQUENCE</scope>
    <source>
        <strain evidence="1">Sulfur Cave</strain>
    </source>
</reference>
<dbReference type="InterPro" id="IPR015952">
    <property type="entry name" value="Me_mOase_g_dom1"/>
</dbReference>
<dbReference type="EMBL" id="CP097320">
    <property type="protein sequence ID" value="UQX11661.1"/>
    <property type="molecule type" value="Genomic_DNA"/>
</dbReference>
<evidence type="ECO:0000313" key="2">
    <source>
        <dbReference type="Proteomes" id="UP001056610"/>
    </source>
</evidence>
<protein>
    <submittedName>
        <fullName evidence="1">Methane monooxygenase</fullName>
    </submittedName>
</protein>
<keyword evidence="1" id="KW-0560">Oxidoreductase</keyword>
<dbReference type="Gene3D" id="1.20.1280.30">
    <property type="entry name" value="Methane monooxygenase, gamma chain, domain 2"/>
    <property type="match status" value="1"/>
</dbReference>
<dbReference type="Proteomes" id="UP001056610">
    <property type="component" value="Chromosome"/>
</dbReference>
<evidence type="ECO:0000313" key="1">
    <source>
        <dbReference type="EMBL" id="UQX11661.1"/>
    </source>
</evidence>
<sequence length="137" mass="15724">MGDAVKVLAKWRADHWGFYDQDALWVENRLEKRVAVLRLASMSDDEFRTRTLFGEDAAAVCADALKRATAAGSDFKEIERVNDEFRKKYKPPMMPTNLFMPTERKIAELLQKNRMIDFSAMTEAEFRAMRGVVVQSG</sequence>
<dbReference type="Gene3D" id="1.20.1280.10">
    <property type="entry name" value="Methane monooxygenase, gamma chain, domain 1"/>
    <property type="match status" value="1"/>
</dbReference>
<dbReference type="InterPro" id="IPR004222">
    <property type="entry name" value="Me_mOase_g"/>
</dbReference>
<organism evidence="1 2">
    <name type="scientific">Candidatus Mycobacterium methanotrophicum</name>
    <dbReference type="NCBI Taxonomy" id="2943498"/>
    <lineage>
        <taxon>Bacteria</taxon>
        <taxon>Bacillati</taxon>
        <taxon>Actinomycetota</taxon>
        <taxon>Actinomycetes</taxon>
        <taxon>Mycobacteriales</taxon>
        <taxon>Mycobacteriaceae</taxon>
        <taxon>Mycobacterium</taxon>
    </lineage>
</organism>
<dbReference type="RefSeq" id="WP_249763113.1">
    <property type="nucleotide sequence ID" value="NZ_CP097320.1"/>
</dbReference>
<dbReference type="SUPFAM" id="SSF47152">
    <property type="entry name" value="Methane monooxygenase hydrolase, gamma subunit"/>
    <property type="match status" value="1"/>
</dbReference>
<dbReference type="Pfam" id="PF02964">
    <property type="entry name" value="MeMO_Hyd_G"/>
    <property type="match status" value="1"/>
</dbReference>
<gene>
    <name evidence="1" type="ORF">M5I08_04125</name>
</gene>
<keyword evidence="2" id="KW-1185">Reference proteome</keyword>
<keyword evidence="1" id="KW-0503">Monooxygenase</keyword>
<accession>A0ABY4QP70</accession>
<dbReference type="InterPro" id="IPR036123">
    <property type="entry name" value="Me_mOase_sf_g"/>
</dbReference>
<name>A0ABY4QP70_9MYCO</name>
<dbReference type="GO" id="GO:0004497">
    <property type="term" value="F:monooxygenase activity"/>
    <property type="evidence" value="ECO:0007669"/>
    <property type="project" value="UniProtKB-KW"/>
</dbReference>
<dbReference type="InterPro" id="IPR015953">
    <property type="entry name" value="Me_mOase_g_dom2"/>
</dbReference>
<proteinExistence type="predicted"/>